<keyword evidence="3" id="KW-1185">Reference proteome</keyword>
<dbReference type="SUPFAM" id="SSF56601">
    <property type="entry name" value="beta-lactamase/transpeptidase-like"/>
    <property type="match status" value="1"/>
</dbReference>
<evidence type="ECO:0000313" key="2">
    <source>
        <dbReference type="EMBL" id="WCO00308.1"/>
    </source>
</evidence>
<dbReference type="Proteomes" id="UP001202717">
    <property type="component" value="Chromosome"/>
</dbReference>
<proteinExistence type="predicted"/>
<dbReference type="EMBL" id="CP116221">
    <property type="protein sequence ID" value="WCO00308.1"/>
    <property type="molecule type" value="Genomic_DNA"/>
</dbReference>
<dbReference type="PANTHER" id="PTHR46825:SF9">
    <property type="entry name" value="BETA-LACTAMASE-RELATED DOMAIN-CONTAINING PROTEIN"/>
    <property type="match status" value="1"/>
</dbReference>
<feature type="domain" description="Beta-lactamase-related" evidence="1">
    <location>
        <begin position="25"/>
        <end position="353"/>
    </location>
</feature>
<dbReference type="PANTHER" id="PTHR46825">
    <property type="entry name" value="D-ALANYL-D-ALANINE-CARBOXYPEPTIDASE/ENDOPEPTIDASE AMPH"/>
    <property type="match status" value="1"/>
</dbReference>
<dbReference type="Gene3D" id="3.40.710.10">
    <property type="entry name" value="DD-peptidase/beta-lactamase superfamily"/>
    <property type="match status" value="1"/>
</dbReference>
<sequence length="366" mass="41516">MKSKLLILFLFVITVSFGQTIPKINSLIDAEIKANKVPALAVAVIDSGRVIHISANGLRDVKLNKKANINTPFHIASVSKTVTNMAVFKLVELGKIDLNTNINEYLPFKVKNPYFPNEKITVSLLLKHRSGIKDDIKFYGPHWRNPNGDPTMSLAFLKEYLVPGGNLYNMSHYDSNPNHKSVFKYSNTGIALLGYIVEQISGMSYENFCQKHIFKPMNMKNSSWFLKNLDTSKVAKTYIKNNSKEFVFKGHNGYPDYPGGQLRTSIKDYSTLIAGFINADNNQFILNNETKNLIIPPVSTPHLGYYTWFIKAINNNLYFEHGGGDTGVRTISIIEPTKKRAIIIFANHPYDFDELYRSIEMKMWGE</sequence>
<organism evidence="2 3">
    <name type="scientific">Psychroserpens ponticola</name>
    <dbReference type="NCBI Taxonomy" id="2932268"/>
    <lineage>
        <taxon>Bacteria</taxon>
        <taxon>Pseudomonadati</taxon>
        <taxon>Bacteroidota</taxon>
        <taxon>Flavobacteriia</taxon>
        <taxon>Flavobacteriales</taxon>
        <taxon>Flavobacteriaceae</taxon>
        <taxon>Psychroserpens</taxon>
    </lineage>
</organism>
<dbReference type="Pfam" id="PF00144">
    <property type="entry name" value="Beta-lactamase"/>
    <property type="match status" value="1"/>
</dbReference>
<accession>A0ABY7RT72</accession>
<dbReference type="InterPro" id="IPR012338">
    <property type="entry name" value="Beta-lactam/transpept-like"/>
</dbReference>
<dbReference type="InterPro" id="IPR050491">
    <property type="entry name" value="AmpC-like"/>
</dbReference>
<dbReference type="RefSeq" id="WP_249997068.1">
    <property type="nucleotide sequence ID" value="NZ_CP116221.1"/>
</dbReference>
<evidence type="ECO:0000259" key="1">
    <source>
        <dbReference type="Pfam" id="PF00144"/>
    </source>
</evidence>
<name>A0ABY7RT72_9FLAO</name>
<reference evidence="2 3" key="1">
    <citation type="submission" date="2023-01" db="EMBL/GenBank/DDBJ databases">
        <title>Psychroserpens ponticola sp. nov., isolated from seawater.</title>
        <authorList>
            <person name="Kristyanto S."/>
            <person name="Jung J."/>
            <person name="Kim J.M."/>
            <person name="Jeon C.O."/>
        </authorList>
    </citation>
    <scope>NUCLEOTIDE SEQUENCE [LARGE SCALE GENOMIC DNA]</scope>
    <source>
        <strain evidence="2 3">MSW6</strain>
    </source>
</reference>
<dbReference type="InterPro" id="IPR001466">
    <property type="entry name" value="Beta-lactam-related"/>
</dbReference>
<gene>
    <name evidence="2" type="ORF">MUN68_009515</name>
</gene>
<keyword evidence="2" id="KW-0378">Hydrolase</keyword>
<evidence type="ECO:0000313" key="3">
    <source>
        <dbReference type="Proteomes" id="UP001202717"/>
    </source>
</evidence>
<dbReference type="GO" id="GO:0016787">
    <property type="term" value="F:hydrolase activity"/>
    <property type="evidence" value="ECO:0007669"/>
    <property type="project" value="UniProtKB-KW"/>
</dbReference>
<protein>
    <submittedName>
        <fullName evidence="2">Serine hydrolase</fullName>
    </submittedName>
</protein>